<comment type="caution">
    <text evidence="10">The sequence shown here is derived from an EMBL/GenBank/DDBJ whole genome shotgun (WGS) entry which is preliminary data.</text>
</comment>
<comment type="catalytic activity">
    <reaction evidence="7">
        <text>N-acetyl-alpha-D-glucosamine 1-phosphate + UTP + H(+) = UDP-N-acetyl-alpha-D-glucosamine + diphosphate</text>
        <dbReference type="Rhea" id="RHEA:13509"/>
        <dbReference type="ChEBI" id="CHEBI:15378"/>
        <dbReference type="ChEBI" id="CHEBI:33019"/>
        <dbReference type="ChEBI" id="CHEBI:46398"/>
        <dbReference type="ChEBI" id="CHEBI:57705"/>
        <dbReference type="ChEBI" id="CHEBI:57776"/>
        <dbReference type="EC" id="2.7.7.23"/>
    </reaction>
</comment>
<keyword evidence="5" id="KW-0012">Acyltransferase</keyword>
<dbReference type="PANTHER" id="PTHR43584">
    <property type="entry name" value="NUCLEOTIDYL TRANSFERASE"/>
    <property type="match status" value="1"/>
</dbReference>
<accession>A0A933IA07</accession>
<dbReference type="SUPFAM" id="SSF53448">
    <property type="entry name" value="Nucleotide-diphospho-sugar transferases"/>
    <property type="match status" value="1"/>
</dbReference>
<name>A0A933IA07_UNCT6</name>
<evidence type="ECO:0000256" key="7">
    <source>
        <dbReference type="ARBA" id="ARBA00048493"/>
    </source>
</evidence>
<comment type="similarity">
    <text evidence="1">In the C-terminal section; belongs to the transferase hexapeptide repeat family.</text>
</comment>
<dbReference type="EMBL" id="JACQXR010000053">
    <property type="protein sequence ID" value="MBI4726449.1"/>
    <property type="molecule type" value="Genomic_DNA"/>
</dbReference>
<keyword evidence="4" id="KW-0548">Nucleotidyltransferase</keyword>
<evidence type="ECO:0000256" key="1">
    <source>
        <dbReference type="ARBA" id="ARBA00007707"/>
    </source>
</evidence>
<feature type="domain" description="MobA-like NTP transferase" evidence="9">
    <location>
        <begin position="7"/>
        <end position="171"/>
    </location>
</feature>
<evidence type="ECO:0000313" key="11">
    <source>
        <dbReference type="Proteomes" id="UP000736328"/>
    </source>
</evidence>
<organism evidence="10 11">
    <name type="scientific">candidate division TA06 bacterium</name>
    <dbReference type="NCBI Taxonomy" id="2250710"/>
    <lineage>
        <taxon>Bacteria</taxon>
        <taxon>Bacteria division TA06</taxon>
    </lineage>
</organism>
<evidence type="ECO:0000256" key="3">
    <source>
        <dbReference type="ARBA" id="ARBA00022679"/>
    </source>
</evidence>
<dbReference type="InterPro" id="IPR025877">
    <property type="entry name" value="MobA-like_NTP_Trfase"/>
</dbReference>
<proteinExistence type="inferred from homology"/>
<comment type="catalytic activity">
    <reaction evidence="6">
        <text>alpha-D-glucosamine 1-phosphate + acetyl-CoA = N-acetyl-alpha-D-glucosamine 1-phosphate + CoA + H(+)</text>
        <dbReference type="Rhea" id="RHEA:13725"/>
        <dbReference type="ChEBI" id="CHEBI:15378"/>
        <dbReference type="ChEBI" id="CHEBI:57287"/>
        <dbReference type="ChEBI" id="CHEBI:57288"/>
        <dbReference type="ChEBI" id="CHEBI:57776"/>
        <dbReference type="ChEBI" id="CHEBI:58516"/>
        <dbReference type="EC" id="2.3.1.157"/>
    </reaction>
</comment>
<gene>
    <name evidence="10" type="ORF">HY768_04355</name>
</gene>
<protein>
    <submittedName>
        <fullName evidence="10">NTP transferase domain-containing protein</fullName>
    </submittedName>
</protein>
<keyword evidence="3 10" id="KW-0808">Transferase</keyword>
<sequence>MTRDCICLILAAGQGTRMKSGLAKVLHPLCGKPLVEHVVRSAQKAGVDQTIVVVGHQADKVKKALAGVSVQFVMQQPQKGTGHAVMQVLLIIEKFDGQLLVLYGDVPLIKPETLKALLEKHQTEQNACTMLTTIIDQPGSYGRIIRDQNGSVSRIVEAKDASSRELAVKEINPAIYAFDNRELVKALGQLKPNNKQGEYYLTDVIGIFKSKGMKIATQIVTDSREVLGINTPEELAECEKYLSKMV</sequence>
<comment type="function">
    <text evidence="8">Catalyzes the last two sequential reactions in the de novo biosynthetic pathway for UDP-N-acetylglucosamine (UDP-GlcNAc). The C-terminal domain catalyzes the transfer of acetyl group from acetyl coenzyme A to glucosamine-1-phosphate (GlcN-1-P) to produce N-acetylglucosamine-1-phosphate (GlcNAc-1-P), which is converted into UDP-GlcNAc by the transfer of uridine 5-monophosphate (from uridine 5-triphosphate), a reaction catalyzed by the N-terminal domain.</text>
</comment>
<dbReference type="InterPro" id="IPR050065">
    <property type="entry name" value="GlmU-like"/>
</dbReference>
<evidence type="ECO:0000256" key="5">
    <source>
        <dbReference type="ARBA" id="ARBA00023315"/>
    </source>
</evidence>
<evidence type="ECO:0000256" key="8">
    <source>
        <dbReference type="ARBA" id="ARBA00049628"/>
    </source>
</evidence>
<dbReference type="AlphaFoldDB" id="A0A933IA07"/>
<dbReference type="GO" id="GO:0019134">
    <property type="term" value="F:glucosamine-1-phosphate N-acetyltransferase activity"/>
    <property type="evidence" value="ECO:0007669"/>
    <property type="project" value="UniProtKB-EC"/>
</dbReference>
<dbReference type="Proteomes" id="UP000736328">
    <property type="component" value="Unassembled WGS sequence"/>
</dbReference>
<reference evidence="10" key="1">
    <citation type="submission" date="2020-07" db="EMBL/GenBank/DDBJ databases">
        <title>Huge and variable diversity of episymbiotic CPR bacteria and DPANN archaea in groundwater ecosystems.</title>
        <authorList>
            <person name="He C.Y."/>
            <person name="Keren R."/>
            <person name="Whittaker M."/>
            <person name="Farag I.F."/>
            <person name="Doudna J."/>
            <person name="Cate J.H.D."/>
            <person name="Banfield J.F."/>
        </authorList>
    </citation>
    <scope>NUCLEOTIDE SEQUENCE</scope>
    <source>
        <strain evidence="10">NC_groundwater_1520_Pr4_B-0.1um_53_5</strain>
    </source>
</reference>
<dbReference type="PANTHER" id="PTHR43584:SF3">
    <property type="entry name" value="BIFUNCTIONAL PROTEIN GLMU"/>
    <property type="match status" value="1"/>
</dbReference>
<evidence type="ECO:0000259" key="9">
    <source>
        <dbReference type="Pfam" id="PF12804"/>
    </source>
</evidence>
<dbReference type="CDD" id="cd02540">
    <property type="entry name" value="GT2_GlmU_N_bac"/>
    <property type="match status" value="1"/>
</dbReference>
<dbReference type="Gene3D" id="3.90.550.10">
    <property type="entry name" value="Spore Coat Polysaccharide Biosynthesis Protein SpsA, Chain A"/>
    <property type="match status" value="1"/>
</dbReference>
<evidence type="ECO:0000256" key="6">
    <source>
        <dbReference type="ARBA" id="ARBA00048247"/>
    </source>
</evidence>
<dbReference type="InterPro" id="IPR029044">
    <property type="entry name" value="Nucleotide-diphossugar_trans"/>
</dbReference>
<evidence type="ECO:0000256" key="4">
    <source>
        <dbReference type="ARBA" id="ARBA00022695"/>
    </source>
</evidence>
<evidence type="ECO:0000256" key="2">
    <source>
        <dbReference type="ARBA" id="ARBA00007947"/>
    </source>
</evidence>
<dbReference type="Pfam" id="PF12804">
    <property type="entry name" value="NTP_transf_3"/>
    <property type="match status" value="1"/>
</dbReference>
<evidence type="ECO:0000313" key="10">
    <source>
        <dbReference type="EMBL" id="MBI4726449.1"/>
    </source>
</evidence>
<comment type="similarity">
    <text evidence="2">In the N-terminal section; belongs to the N-acetylglucosamine-1-phosphate uridyltransferase family.</text>
</comment>
<dbReference type="GO" id="GO:0003977">
    <property type="term" value="F:UDP-N-acetylglucosamine diphosphorylase activity"/>
    <property type="evidence" value="ECO:0007669"/>
    <property type="project" value="UniProtKB-EC"/>
</dbReference>